<proteinExistence type="predicted"/>
<dbReference type="EMBL" id="RDQH01000337">
    <property type="protein sequence ID" value="RXH83237.1"/>
    <property type="molecule type" value="Genomic_DNA"/>
</dbReference>
<sequence length="383" mass="43330">MAPVPNTRPDGDDEDPRPIKQPRLGEAEDSKEEKPKPEPDPKALDDQSPLVEVEDEPADTNPVAPNDQEPVPNEQSPPGEAEDDPADFVEEPLRCSICMEEGHSYMSCPLTWFCPPETAVSDLAEIVCYCCCERIDSGVHSNIPARMTRAQLIPRWPRCMPDVDTKALELELHTKQPQLGEAEDVKEEKPKPDPMALDDDQALQPTKQSPLVEAEDEPTDFVEEPLRCSICMEEGHSYMSCPLTWFCPPETAVSDLAEIVCYCCCERIDSGVHSNIPARMTRAQLIPRWPRCMPDVDTKALELELRSKQPQYYSVTEEALKAPIKDRPTYFVLGSSRKVVIEFMSQKSTLFFFARYFSFALINSFIYIFKLSKFVCCFVLIRS</sequence>
<keyword evidence="4" id="KW-1185">Reference proteome</keyword>
<dbReference type="AlphaFoldDB" id="A0A498IMH7"/>
<evidence type="ECO:0000313" key="3">
    <source>
        <dbReference type="EMBL" id="RXH83237.1"/>
    </source>
</evidence>
<keyword evidence="2" id="KW-0812">Transmembrane</keyword>
<keyword evidence="2" id="KW-1133">Transmembrane helix</keyword>
<dbReference type="Proteomes" id="UP000290289">
    <property type="component" value="Chromosome 11"/>
</dbReference>
<comment type="caution">
    <text evidence="3">The sequence shown here is derived from an EMBL/GenBank/DDBJ whole genome shotgun (WGS) entry which is preliminary data.</text>
</comment>
<organism evidence="3 4">
    <name type="scientific">Malus domestica</name>
    <name type="common">Apple</name>
    <name type="synonym">Pyrus malus</name>
    <dbReference type="NCBI Taxonomy" id="3750"/>
    <lineage>
        <taxon>Eukaryota</taxon>
        <taxon>Viridiplantae</taxon>
        <taxon>Streptophyta</taxon>
        <taxon>Embryophyta</taxon>
        <taxon>Tracheophyta</taxon>
        <taxon>Spermatophyta</taxon>
        <taxon>Magnoliopsida</taxon>
        <taxon>eudicotyledons</taxon>
        <taxon>Gunneridae</taxon>
        <taxon>Pentapetalae</taxon>
        <taxon>rosids</taxon>
        <taxon>fabids</taxon>
        <taxon>Rosales</taxon>
        <taxon>Rosaceae</taxon>
        <taxon>Amygdaloideae</taxon>
        <taxon>Maleae</taxon>
        <taxon>Malus</taxon>
    </lineage>
</organism>
<accession>A0A498IMH7</accession>
<reference evidence="3 4" key="1">
    <citation type="submission" date="2018-10" db="EMBL/GenBank/DDBJ databases">
        <title>A high-quality apple genome assembly.</title>
        <authorList>
            <person name="Hu J."/>
        </authorList>
    </citation>
    <scope>NUCLEOTIDE SEQUENCE [LARGE SCALE GENOMIC DNA]</scope>
    <source>
        <strain evidence="4">cv. HFTH1</strain>
        <tissue evidence="3">Young leaf</tissue>
    </source>
</reference>
<feature type="region of interest" description="Disordered" evidence="1">
    <location>
        <begin position="174"/>
        <end position="201"/>
    </location>
</feature>
<gene>
    <name evidence="3" type="ORF">DVH24_003735</name>
</gene>
<evidence type="ECO:0000313" key="4">
    <source>
        <dbReference type="Proteomes" id="UP000290289"/>
    </source>
</evidence>
<protein>
    <submittedName>
        <fullName evidence="3">Uncharacterized protein</fullName>
    </submittedName>
</protein>
<feature type="region of interest" description="Disordered" evidence="1">
    <location>
        <begin position="1"/>
        <end position="86"/>
    </location>
</feature>
<feature type="transmembrane region" description="Helical" evidence="2">
    <location>
        <begin position="356"/>
        <end position="381"/>
    </location>
</feature>
<evidence type="ECO:0000256" key="2">
    <source>
        <dbReference type="SAM" id="Phobius"/>
    </source>
</evidence>
<keyword evidence="2" id="KW-0472">Membrane</keyword>
<name>A0A498IMH7_MALDO</name>
<evidence type="ECO:0000256" key="1">
    <source>
        <dbReference type="SAM" id="MobiDB-lite"/>
    </source>
</evidence>
<feature type="compositionally biased region" description="Basic and acidic residues" evidence="1">
    <location>
        <begin position="23"/>
        <end position="45"/>
    </location>
</feature>